<evidence type="ECO:0000256" key="4">
    <source>
        <dbReference type="ARBA" id="ARBA00022741"/>
    </source>
</evidence>
<evidence type="ECO:0000256" key="9">
    <source>
        <dbReference type="SAM" id="Phobius"/>
    </source>
</evidence>
<dbReference type="InterPro" id="IPR003439">
    <property type="entry name" value="ABC_transporter-like_ATP-bd"/>
</dbReference>
<dbReference type="Pfam" id="PF24357">
    <property type="entry name" value="TMD0_ABC"/>
    <property type="match status" value="1"/>
</dbReference>
<dbReference type="Gene3D" id="1.20.1560.10">
    <property type="entry name" value="ABC transporter type 1, transmembrane domain"/>
    <property type="match status" value="3"/>
</dbReference>
<sequence length="1350" mass="148760">MERGNVVRQCNISLDQAFGPSIKCQQFDFTLTFEQSILGIGVSFIFLLVLPLKAYRLYGSSTKIIYSPRISIVLLGIQVTSLALWIHEAFSSVAIAAAVMSLVSMSAVCGLTIFEHSRTIRPSTWIFLYLLASVAADSVQLRPLYLRRWSFSISTLASALIAGKLVLLTASVFGRSVFWWLNSLFRLGSGKILSLDDLYPLDQDLRSKSLRSRMLQAWHKHKSTKPHALLYTILSCLRHEIFLTVLPRLAMIGFSYSQSFLIPAAINYLNTPTEQRNRNHAYGLIGAAGLIYVGETLATAQYNLKLFRFQTAFRGSLVSLIYSKMLSTKSDYKEAQPVTLMTTDLEQTAQGLHHGLEVWPQIAEVGIGTGLLWRQLGPSAVAPVLLVAICTFSQGWFARKIGPKQQAAWVGAVQSRVGTASNILGSIKSIKLTNLTKAMGDLLQRERKHELNLARKFRWIMPIYQPCSWRLSCSRPFAIEASVKQTAPISTAKAFSSLAIVVLLTSPAGKLLNGFPMAMAALGCLARIQKFLLVDDYHDSRIEMASLRHLSDAEAMSRVSVVDETRHPEDAIVSVSNLTVKSDLKEGATTSSPTNFSMRRGELTLVLGPVSAGKTTLLKAVLGEISSYSGGESCIGMKSPLMGFCSQTPWIQNTTIQRTIVGPNEYDREWYLKVLWLCELEEDIANMPDGDETKTCSRGFTLSGGQRHRIALARAIYSRCPILVLDPDTRNSIAIKLFSTRGYIRRHKFTVLLAPHEESYAKYADTLLVLNQDGQPEYVGQPQKYSKFAIFKVNDNAESNDSHLKYSPISEATSTSRDTEFSKVKTKERVPKPEELKKDSKRQTGDITTWLYYAKAVGAAPLLILAALMIVTSLGSNMPKLLLKWSTEQDFPAAKFVGLFLLITLVTWSGQNAMIAQMLIFVATKSAMSLHNILVKTVLNAPLSLFETTDAGVLLNRFSQDMSMVDLAVPVSIFAVILSFSSAVTQAAFVCIGSSYMAITVPLAIGIVYFIQKFYLRTSCQMRLLQLEAKSPLYSSLRRQWRRWLNLVLGLTTSAIDVIVMALALCVPSSSSAGSLGIALTSVLGFSTALESFISSYTGAETTIGSVTRTWDLEKSTPQEDSREGDKEPSVDWPRGDMRLNNVTVSFENGKDGLRDASFHVSQGEKLGIAGRTGSGKSTLLLTLLRLIEPRAGVIRIDDQDITQLPRSTVRDRLICIPQDPLILSKSFLYNLDPEARDPSTEAITAVLKLVGLHELITSRGGLSGKVDPKTLSLGEQQLLVLAQSILRKRASGGSCILAKMKRIVDKEFRENTVITVAHSVELLRGCDTVAVLEDGKLIKFGAPGDIFDE</sequence>
<keyword evidence="5" id="KW-0067">ATP-binding</keyword>
<dbReference type="InterPro" id="IPR003593">
    <property type="entry name" value="AAA+_ATPase"/>
</dbReference>
<dbReference type="PANTHER" id="PTHR24223:SF399">
    <property type="entry name" value="ABC TRANSPORTER ATNG"/>
    <property type="match status" value="1"/>
</dbReference>
<evidence type="ECO:0000256" key="2">
    <source>
        <dbReference type="ARBA" id="ARBA00022448"/>
    </source>
</evidence>
<dbReference type="Pfam" id="PF00664">
    <property type="entry name" value="ABC_membrane"/>
    <property type="match status" value="1"/>
</dbReference>
<feature type="transmembrane region" description="Helical" evidence="9">
    <location>
        <begin position="37"/>
        <end position="58"/>
    </location>
</feature>
<keyword evidence="7 9" id="KW-0472">Membrane</keyword>
<dbReference type="GO" id="GO:0005524">
    <property type="term" value="F:ATP binding"/>
    <property type="evidence" value="ECO:0007669"/>
    <property type="project" value="UniProtKB-KW"/>
</dbReference>
<dbReference type="InterPro" id="IPR056227">
    <property type="entry name" value="TMD0_ABC"/>
</dbReference>
<evidence type="ECO:0000256" key="3">
    <source>
        <dbReference type="ARBA" id="ARBA00022692"/>
    </source>
</evidence>
<feature type="transmembrane region" description="Helical" evidence="9">
    <location>
        <begin position="126"/>
        <end position="145"/>
    </location>
</feature>
<evidence type="ECO:0000256" key="5">
    <source>
        <dbReference type="ARBA" id="ARBA00022840"/>
    </source>
</evidence>
<evidence type="ECO:0000256" key="7">
    <source>
        <dbReference type="ARBA" id="ARBA00023136"/>
    </source>
</evidence>
<dbReference type="InterPro" id="IPR011527">
    <property type="entry name" value="ABC1_TM_dom"/>
</dbReference>
<keyword evidence="3 9" id="KW-0812">Transmembrane</keyword>
<feature type="domain" description="ABC transporter" evidence="10">
    <location>
        <begin position="573"/>
        <end position="797"/>
    </location>
</feature>
<dbReference type="SMART" id="SM00382">
    <property type="entry name" value="AAA"/>
    <property type="match status" value="2"/>
</dbReference>
<feature type="transmembrane region" description="Helical" evidence="9">
    <location>
        <begin position="70"/>
        <end position="87"/>
    </location>
</feature>
<protein>
    <submittedName>
        <fullName evidence="12">P-loop containing nucleoside triphosphate hydrolase protein</fullName>
    </submittedName>
</protein>
<feature type="transmembrane region" description="Helical" evidence="9">
    <location>
        <begin position="252"/>
        <end position="269"/>
    </location>
</feature>
<reference evidence="12" key="1">
    <citation type="journal article" date="2020" name="Stud. Mycol.">
        <title>101 Dothideomycetes genomes: a test case for predicting lifestyles and emergence of pathogens.</title>
        <authorList>
            <person name="Haridas S."/>
            <person name="Albert R."/>
            <person name="Binder M."/>
            <person name="Bloem J."/>
            <person name="Labutti K."/>
            <person name="Salamov A."/>
            <person name="Andreopoulos B."/>
            <person name="Baker S."/>
            <person name="Barry K."/>
            <person name="Bills G."/>
            <person name="Bluhm B."/>
            <person name="Cannon C."/>
            <person name="Castanera R."/>
            <person name="Culley D."/>
            <person name="Daum C."/>
            <person name="Ezra D."/>
            <person name="Gonzalez J."/>
            <person name="Henrissat B."/>
            <person name="Kuo A."/>
            <person name="Liang C."/>
            <person name="Lipzen A."/>
            <person name="Lutzoni F."/>
            <person name="Magnuson J."/>
            <person name="Mondo S."/>
            <person name="Nolan M."/>
            <person name="Ohm R."/>
            <person name="Pangilinan J."/>
            <person name="Park H.-J."/>
            <person name="Ramirez L."/>
            <person name="Alfaro M."/>
            <person name="Sun H."/>
            <person name="Tritt A."/>
            <person name="Yoshinaga Y."/>
            <person name="Zwiers L.-H."/>
            <person name="Turgeon B."/>
            <person name="Goodwin S."/>
            <person name="Spatafora J."/>
            <person name="Crous P."/>
            <person name="Grigoriev I."/>
        </authorList>
    </citation>
    <scope>NUCLEOTIDE SEQUENCE</scope>
    <source>
        <strain evidence="12">CBS 130266</strain>
    </source>
</reference>
<dbReference type="InterPro" id="IPR036640">
    <property type="entry name" value="ABC1_TM_sf"/>
</dbReference>
<feature type="domain" description="ABC transporter" evidence="10">
    <location>
        <begin position="1138"/>
        <end position="1350"/>
    </location>
</feature>
<feature type="transmembrane region" description="Helical" evidence="9">
    <location>
        <begin position="380"/>
        <end position="398"/>
    </location>
</feature>
<dbReference type="InterPro" id="IPR027417">
    <property type="entry name" value="P-loop_NTPase"/>
</dbReference>
<evidence type="ECO:0000256" key="1">
    <source>
        <dbReference type="ARBA" id="ARBA00004141"/>
    </source>
</evidence>
<accession>A0A9P4NZR9</accession>
<comment type="subcellular location">
    <subcellularLocation>
        <location evidence="1">Membrane</location>
        <topology evidence="1">Multi-pass membrane protein</topology>
    </subcellularLocation>
</comment>
<dbReference type="SUPFAM" id="SSF90123">
    <property type="entry name" value="ABC transporter transmembrane region"/>
    <property type="match status" value="2"/>
</dbReference>
<feature type="domain" description="ABC transmembrane type-1" evidence="11">
    <location>
        <begin position="249"/>
        <end position="460"/>
    </location>
</feature>
<dbReference type="SUPFAM" id="SSF52540">
    <property type="entry name" value="P-loop containing nucleoside triphosphate hydrolases"/>
    <property type="match status" value="2"/>
</dbReference>
<feature type="region of interest" description="Disordered" evidence="8">
    <location>
        <begin position="1113"/>
        <end position="1137"/>
    </location>
</feature>
<dbReference type="OrthoDB" id="6500128at2759"/>
<dbReference type="InterPro" id="IPR050173">
    <property type="entry name" value="ABC_transporter_C-like"/>
</dbReference>
<dbReference type="InterPro" id="IPR017871">
    <property type="entry name" value="ABC_transporter-like_CS"/>
</dbReference>
<comment type="caution">
    <text evidence="12">The sequence shown here is derived from an EMBL/GenBank/DDBJ whole genome shotgun (WGS) entry which is preliminary data.</text>
</comment>
<proteinExistence type="predicted"/>
<dbReference type="PROSITE" id="PS50893">
    <property type="entry name" value="ABC_TRANSPORTER_2"/>
    <property type="match status" value="2"/>
</dbReference>
<evidence type="ECO:0000313" key="12">
    <source>
        <dbReference type="EMBL" id="KAF2434238.1"/>
    </source>
</evidence>
<name>A0A9P4NZR9_9PEZI</name>
<keyword evidence="4" id="KW-0547">Nucleotide-binding</keyword>
<dbReference type="GO" id="GO:0016887">
    <property type="term" value="F:ATP hydrolysis activity"/>
    <property type="evidence" value="ECO:0007669"/>
    <property type="project" value="InterPro"/>
</dbReference>
<dbReference type="GO" id="GO:0016020">
    <property type="term" value="C:membrane"/>
    <property type="evidence" value="ECO:0007669"/>
    <property type="project" value="UniProtKB-SubCell"/>
</dbReference>
<evidence type="ECO:0000259" key="10">
    <source>
        <dbReference type="PROSITE" id="PS50893"/>
    </source>
</evidence>
<dbReference type="PANTHER" id="PTHR24223">
    <property type="entry name" value="ATP-BINDING CASSETTE SUB-FAMILY C"/>
    <property type="match status" value="1"/>
</dbReference>
<evidence type="ECO:0000259" key="11">
    <source>
        <dbReference type="PROSITE" id="PS50929"/>
    </source>
</evidence>
<gene>
    <name evidence="12" type="ORF">EJ08DRAFT_668506</name>
</gene>
<keyword evidence="6 9" id="KW-1133">Transmembrane helix</keyword>
<feature type="transmembrane region" description="Helical" evidence="9">
    <location>
        <begin position="850"/>
        <end position="876"/>
    </location>
</feature>
<dbReference type="Gene3D" id="3.40.50.300">
    <property type="entry name" value="P-loop containing nucleotide triphosphate hydrolases"/>
    <property type="match status" value="2"/>
</dbReference>
<dbReference type="PROSITE" id="PS00211">
    <property type="entry name" value="ABC_TRANSPORTER_1"/>
    <property type="match status" value="1"/>
</dbReference>
<feature type="transmembrane region" description="Helical" evidence="9">
    <location>
        <begin position="896"/>
        <end position="922"/>
    </location>
</feature>
<evidence type="ECO:0000313" key="13">
    <source>
        <dbReference type="Proteomes" id="UP000800235"/>
    </source>
</evidence>
<keyword evidence="2" id="KW-0813">Transport</keyword>
<feature type="transmembrane region" description="Helical" evidence="9">
    <location>
        <begin position="967"/>
        <end position="989"/>
    </location>
</feature>
<dbReference type="EMBL" id="MU007017">
    <property type="protein sequence ID" value="KAF2434238.1"/>
    <property type="molecule type" value="Genomic_DNA"/>
</dbReference>
<evidence type="ECO:0000256" key="8">
    <source>
        <dbReference type="SAM" id="MobiDB-lite"/>
    </source>
</evidence>
<evidence type="ECO:0000256" key="6">
    <source>
        <dbReference type="ARBA" id="ARBA00022989"/>
    </source>
</evidence>
<feature type="domain" description="ABC transmembrane type-1" evidence="11">
    <location>
        <begin position="856"/>
        <end position="1037"/>
    </location>
</feature>
<feature type="transmembrane region" description="Helical" evidence="9">
    <location>
        <begin position="995"/>
        <end position="1016"/>
    </location>
</feature>
<feature type="region of interest" description="Disordered" evidence="8">
    <location>
        <begin position="817"/>
        <end position="840"/>
    </location>
</feature>
<feature type="transmembrane region" description="Helical" evidence="9">
    <location>
        <begin position="93"/>
        <end position="114"/>
    </location>
</feature>
<dbReference type="Proteomes" id="UP000800235">
    <property type="component" value="Unassembled WGS sequence"/>
</dbReference>
<dbReference type="CDD" id="cd18580">
    <property type="entry name" value="ABC_6TM_ABCC_D2"/>
    <property type="match status" value="1"/>
</dbReference>
<feature type="transmembrane region" description="Helical" evidence="9">
    <location>
        <begin position="157"/>
        <end position="181"/>
    </location>
</feature>
<organism evidence="12 13">
    <name type="scientific">Tothia fuscella</name>
    <dbReference type="NCBI Taxonomy" id="1048955"/>
    <lineage>
        <taxon>Eukaryota</taxon>
        <taxon>Fungi</taxon>
        <taxon>Dikarya</taxon>
        <taxon>Ascomycota</taxon>
        <taxon>Pezizomycotina</taxon>
        <taxon>Dothideomycetes</taxon>
        <taxon>Pleosporomycetidae</taxon>
        <taxon>Venturiales</taxon>
        <taxon>Cylindrosympodiaceae</taxon>
        <taxon>Tothia</taxon>
    </lineage>
</organism>
<dbReference type="Pfam" id="PF00005">
    <property type="entry name" value="ABC_tran"/>
    <property type="match status" value="2"/>
</dbReference>
<dbReference type="InterPro" id="IPR044726">
    <property type="entry name" value="ABCC_6TM_D2"/>
</dbReference>
<dbReference type="GO" id="GO:0140359">
    <property type="term" value="F:ABC-type transporter activity"/>
    <property type="evidence" value="ECO:0007669"/>
    <property type="project" value="InterPro"/>
</dbReference>
<keyword evidence="13" id="KW-1185">Reference proteome</keyword>
<keyword evidence="12" id="KW-0378">Hydrolase</keyword>
<feature type="transmembrane region" description="Helical" evidence="9">
    <location>
        <begin position="281"/>
        <end position="302"/>
    </location>
</feature>
<feature type="transmembrane region" description="Helical" evidence="9">
    <location>
        <begin position="1044"/>
        <end position="1065"/>
    </location>
</feature>
<dbReference type="PROSITE" id="PS50929">
    <property type="entry name" value="ABC_TM1F"/>
    <property type="match status" value="2"/>
</dbReference>